<dbReference type="Proteomes" id="UP001266305">
    <property type="component" value="Unassembled WGS sequence"/>
</dbReference>
<proteinExistence type="predicted"/>
<evidence type="ECO:0000256" key="1">
    <source>
        <dbReference type="SAM" id="MobiDB-lite"/>
    </source>
</evidence>
<evidence type="ECO:0000313" key="3">
    <source>
        <dbReference type="Proteomes" id="UP001266305"/>
    </source>
</evidence>
<protein>
    <submittedName>
        <fullName evidence="2">Uncharacterized protein</fullName>
    </submittedName>
</protein>
<organism evidence="2 3">
    <name type="scientific">Saguinus oedipus</name>
    <name type="common">Cotton-top tamarin</name>
    <name type="synonym">Oedipomidas oedipus</name>
    <dbReference type="NCBI Taxonomy" id="9490"/>
    <lineage>
        <taxon>Eukaryota</taxon>
        <taxon>Metazoa</taxon>
        <taxon>Chordata</taxon>
        <taxon>Craniata</taxon>
        <taxon>Vertebrata</taxon>
        <taxon>Euteleostomi</taxon>
        <taxon>Mammalia</taxon>
        <taxon>Eutheria</taxon>
        <taxon>Euarchontoglires</taxon>
        <taxon>Primates</taxon>
        <taxon>Haplorrhini</taxon>
        <taxon>Platyrrhini</taxon>
        <taxon>Cebidae</taxon>
        <taxon>Callitrichinae</taxon>
        <taxon>Saguinus</taxon>
    </lineage>
</organism>
<accession>A0ABQ9WEC7</accession>
<evidence type="ECO:0000313" key="2">
    <source>
        <dbReference type="EMBL" id="KAK2119989.1"/>
    </source>
</evidence>
<dbReference type="EMBL" id="JASSZA010000001">
    <property type="protein sequence ID" value="KAK2119989.1"/>
    <property type="molecule type" value="Genomic_DNA"/>
</dbReference>
<keyword evidence="3" id="KW-1185">Reference proteome</keyword>
<feature type="region of interest" description="Disordered" evidence="1">
    <location>
        <begin position="154"/>
        <end position="176"/>
    </location>
</feature>
<feature type="non-terminal residue" evidence="2">
    <location>
        <position position="1"/>
    </location>
</feature>
<comment type="caution">
    <text evidence="2">The sequence shown here is derived from an EMBL/GenBank/DDBJ whole genome shotgun (WGS) entry which is preliminary data.</text>
</comment>
<name>A0ABQ9WEC7_SAGOE</name>
<reference evidence="2 3" key="1">
    <citation type="submission" date="2023-05" db="EMBL/GenBank/DDBJ databases">
        <title>B98-5 Cell Line De Novo Hybrid Assembly: An Optical Mapping Approach.</title>
        <authorList>
            <person name="Kananen K."/>
            <person name="Auerbach J.A."/>
            <person name="Kautto E."/>
            <person name="Blachly J.S."/>
        </authorList>
    </citation>
    <scope>NUCLEOTIDE SEQUENCE [LARGE SCALE GENOMIC DNA]</scope>
    <source>
        <strain evidence="2">B95-8</strain>
        <tissue evidence="2">Cell line</tissue>
    </source>
</reference>
<sequence length="250" mass="26859">RDLGATRLVPQPRCLWDPSSTPRSPPDPFFLCFSESLGLRLAPSASLRLALRRLGRSCKELPLRHRGVLAGLEMLPPLTLGPRLRSPRERAALQPRNPLPSKFPLPPLLAHRWDQDRGHQRRTLPRRGVYLVPTNSSSPAALPRGSGFTVFPLPLPGRRPPLPQGCSEEQKRERRVPVTKAAGAAGAEMKPQPALTACVAAAAGTAGASPPPARRAQCATAPPRSRFQDPLRVDSAARGSAPSGRGRGGD</sequence>
<gene>
    <name evidence="2" type="ORF">P7K49_001375</name>
</gene>
<feature type="region of interest" description="Disordered" evidence="1">
    <location>
        <begin position="202"/>
        <end position="250"/>
    </location>
</feature>
<feature type="compositionally biased region" description="Pro residues" evidence="1">
    <location>
        <begin position="154"/>
        <end position="163"/>
    </location>
</feature>